<keyword evidence="8" id="KW-1185">Reference proteome</keyword>
<protein>
    <submittedName>
        <fullName evidence="7">Peptide/nickel transport system substrate-binding protein</fullName>
    </submittedName>
</protein>
<name>A0A2W7IE70_9PROT</name>
<dbReference type="GO" id="GO:1904680">
    <property type="term" value="F:peptide transmembrane transporter activity"/>
    <property type="evidence" value="ECO:0007669"/>
    <property type="project" value="TreeGrafter"/>
</dbReference>
<evidence type="ECO:0000256" key="5">
    <source>
        <dbReference type="SAM" id="SignalP"/>
    </source>
</evidence>
<evidence type="ECO:0000256" key="2">
    <source>
        <dbReference type="ARBA" id="ARBA00005695"/>
    </source>
</evidence>
<dbReference type="Pfam" id="PF00496">
    <property type="entry name" value="SBP_bac_5"/>
    <property type="match status" value="1"/>
</dbReference>
<evidence type="ECO:0000259" key="6">
    <source>
        <dbReference type="Pfam" id="PF00496"/>
    </source>
</evidence>
<feature type="domain" description="Solute-binding protein family 5" evidence="6">
    <location>
        <begin position="92"/>
        <end position="457"/>
    </location>
</feature>
<keyword evidence="3" id="KW-0813">Transport</keyword>
<gene>
    <name evidence="7" type="ORF">C8P66_113121</name>
</gene>
<evidence type="ECO:0000256" key="3">
    <source>
        <dbReference type="ARBA" id="ARBA00022448"/>
    </source>
</evidence>
<dbReference type="PIRSF" id="PIRSF002741">
    <property type="entry name" value="MppA"/>
    <property type="match status" value="1"/>
</dbReference>
<dbReference type="Gene3D" id="3.40.190.10">
    <property type="entry name" value="Periplasmic binding protein-like II"/>
    <property type="match status" value="1"/>
</dbReference>
<dbReference type="CDD" id="cd08512">
    <property type="entry name" value="PBP2_NikA_DppA_OppA_like_7"/>
    <property type="match status" value="1"/>
</dbReference>
<dbReference type="OrthoDB" id="9803988at2"/>
<proteinExistence type="inferred from homology"/>
<dbReference type="GO" id="GO:0030288">
    <property type="term" value="C:outer membrane-bounded periplasmic space"/>
    <property type="evidence" value="ECO:0007669"/>
    <property type="project" value="UniProtKB-ARBA"/>
</dbReference>
<comment type="caution">
    <text evidence="7">The sequence shown here is derived from an EMBL/GenBank/DDBJ whole genome shotgun (WGS) entry which is preliminary data.</text>
</comment>
<dbReference type="AlphaFoldDB" id="A0A2W7IE70"/>
<evidence type="ECO:0000313" key="7">
    <source>
        <dbReference type="EMBL" id="PZW44954.1"/>
    </source>
</evidence>
<comment type="subcellular location">
    <subcellularLocation>
        <location evidence="1">Periplasm</location>
    </subcellularLocation>
</comment>
<feature type="chain" id="PRO_5015990287" evidence="5">
    <location>
        <begin position="23"/>
        <end position="537"/>
    </location>
</feature>
<dbReference type="InterPro" id="IPR039424">
    <property type="entry name" value="SBP_5"/>
</dbReference>
<evidence type="ECO:0000256" key="4">
    <source>
        <dbReference type="ARBA" id="ARBA00022729"/>
    </source>
</evidence>
<accession>A0A2W7IE70</accession>
<dbReference type="RefSeq" id="WP_111398670.1">
    <property type="nucleotide sequence ID" value="NZ_QKYU01000013.1"/>
</dbReference>
<dbReference type="PANTHER" id="PTHR30290">
    <property type="entry name" value="PERIPLASMIC BINDING COMPONENT OF ABC TRANSPORTER"/>
    <property type="match status" value="1"/>
</dbReference>
<dbReference type="InterPro" id="IPR000914">
    <property type="entry name" value="SBP_5_dom"/>
</dbReference>
<dbReference type="Proteomes" id="UP000249688">
    <property type="component" value="Unassembled WGS sequence"/>
</dbReference>
<dbReference type="InterPro" id="IPR030678">
    <property type="entry name" value="Peptide/Ni-bd"/>
</dbReference>
<dbReference type="GO" id="GO:0015833">
    <property type="term" value="P:peptide transport"/>
    <property type="evidence" value="ECO:0007669"/>
    <property type="project" value="TreeGrafter"/>
</dbReference>
<evidence type="ECO:0000256" key="1">
    <source>
        <dbReference type="ARBA" id="ARBA00004418"/>
    </source>
</evidence>
<dbReference type="SUPFAM" id="SSF53850">
    <property type="entry name" value="Periplasmic binding protein-like II"/>
    <property type="match status" value="1"/>
</dbReference>
<keyword evidence="4 5" id="KW-0732">Signal</keyword>
<dbReference type="FunFam" id="3.90.76.10:FF:000007">
    <property type="entry name" value="Dipeptide ABC transporter periplasmic dipeptide-binding protein"/>
    <property type="match status" value="1"/>
</dbReference>
<dbReference type="GO" id="GO:0043190">
    <property type="term" value="C:ATP-binding cassette (ABC) transporter complex"/>
    <property type="evidence" value="ECO:0007669"/>
    <property type="project" value="InterPro"/>
</dbReference>
<reference evidence="7 8" key="1">
    <citation type="submission" date="2018-06" db="EMBL/GenBank/DDBJ databases">
        <title>Genomic Encyclopedia of Archaeal and Bacterial Type Strains, Phase II (KMG-II): from individual species to whole genera.</title>
        <authorList>
            <person name="Goeker M."/>
        </authorList>
    </citation>
    <scope>NUCLEOTIDE SEQUENCE [LARGE SCALE GENOMIC DNA]</scope>
    <source>
        <strain evidence="7 8">DSM 24525</strain>
    </source>
</reference>
<dbReference type="PANTHER" id="PTHR30290:SF10">
    <property type="entry name" value="PERIPLASMIC OLIGOPEPTIDE-BINDING PROTEIN-RELATED"/>
    <property type="match status" value="1"/>
</dbReference>
<dbReference type="InterPro" id="IPR006311">
    <property type="entry name" value="TAT_signal"/>
</dbReference>
<dbReference type="EMBL" id="QKYU01000013">
    <property type="protein sequence ID" value="PZW44954.1"/>
    <property type="molecule type" value="Genomic_DNA"/>
</dbReference>
<comment type="similarity">
    <text evidence="2">Belongs to the bacterial solute-binding protein 5 family.</text>
</comment>
<organism evidence="7 8">
    <name type="scientific">Humitalea rosea</name>
    <dbReference type="NCBI Taxonomy" id="990373"/>
    <lineage>
        <taxon>Bacteria</taxon>
        <taxon>Pseudomonadati</taxon>
        <taxon>Pseudomonadota</taxon>
        <taxon>Alphaproteobacteria</taxon>
        <taxon>Acetobacterales</taxon>
        <taxon>Roseomonadaceae</taxon>
        <taxon>Humitalea</taxon>
    </lineage>
</organism>
<feature type="signal peptide" evidence="5">
    <location>
        <begin position="1"/>
        <end position="22"/>
    </location>
</feature>
<dbReference type="Gene3D" id="3.10.105.10">
    <property type="entry name" value="Dipeptide-binding Protein, Domain 3"/>
    <property type="match status" value="1"/>
</dbReference>
<evidence type="ECO:0000313" key="8">
    <source>
        <dbReference type="Proteomes" id="UP000249688"/>
    </source>
</evidence>
<sequence length="537" mass="59378">MKRRSFLKAAPAIALAAPAIGAAPRDAAAQAAPTRNETLLLVQEYGPNSLDMQGIGSSQPVNGVALNCYDRLVRFKRKPFDDVTTSFDIKALEPELAESWQEASDGTSVTFKIRADARFHSGRSVTARDVKWSLDRAVSIGGFATTQMAAGSLEKAEQFVAVDDKTFRVDFLRRDKLTMPNLAVTIPFVFDSEKAIANSGGDVWAKDYLKNNICGGGAFKVEAWRPGTETIYSRFDDWKSGPLPKLRRIIARDIPSPSTRRALIERGDADISYGLPPKDFKDLVDAGRLKVSAVPVPNAIWYVALNAALPPFNNVKLRQAVAWAMPYEHILQGSLFGRGVPMWGGPSTPAELKWPVPFPYSTNIERARALMAESGVAPFSTTLLYDAGSGTIGEPMAVLIKEALAPLGITIELNKIPGANFRGELNKKTAPMVINRFGGWLDWPDYFFFWNYHGNNSIFNIPSYQNPAMDRLIDAARFAPDEASYDTNVRGFLELGMHDVPFVPIVQPYHDVAMQRTIGGYQFWPCREPDFRYLTKG</sequence>
<dbReference type="PROSITE" id="PS51318">
    <property type="entry name" value="TAT"/>
    <property type="match status" value="1"/>
</dbReference>